<dbReference type="Pfam" id="PF02527">
    <property type="entry name" value="GidB"/>
    <property type="match status" value="2"/>
</dbReference>
<protein>
    <recommendedName>
        <fullName evidence="6">Ribosomal RNA small subunit methyltransferase G</fullName>
        <ecNumber evidence="6">2.1.1.-</ecNumber>
    </recommendedName>
    <alternativeName>
        <fullName evidence="6">16S rRNA 7-methylguanosine methyltransferase</fullName>
        <shortName evidence="6">16S rRNA m7G methyltransferase</shortName>
    </alternativeName>
</protein>
<dbReference type="HAMAP" id="MF_00074">
    <property type="entry name" value="16SrRNA_methyltr_G"/>
    <property type="match status" value="1"/>
</dbReference>
<evidence type="ECO:0000256" key="5">
    <source>
        <dbReference type="ARBA" id="ARBA00022691"/>
    </source>
</evidence>
<dbReference type="Proteomes" id="UP000621500">
    <property type="component" value="Unassembled WGS sequence"/>
</dbReference>
<evidence type="ECO:0000256" key="7">
    <source>
        <dbReference type="SAM" id="MobiDB-lite"/>
    </source>
</evidence>
<keyword evidence="5 6" id="KW-0949">S-adenosyl-L-methionine</keyword>
<feature type="region of interest" description="Disordered" evidence="7">
    <location>
        <begin position="1"/>
        <end position="32"/>
    </location>
</feature>
<evidence type="ECO:0000256" key="2">
    <source>
        <dbReference type="ARBA" id="ARBA00022552"/>
    </source>
</evidence>
<feature type="compositionally biased region" description="Low complexity" evidence="7">
    <location>
        <begin position="19"/>
        <end position="32"/>
    </location>
</feature>
<comment type="similarity">
    <text evidence="6">Belongs to the methyltransferase superfamily. RNA methyltransferase RsmG family.</text>
</comment>
<keyword evidence="3 6" id="KW-0489">Methyltransferase</keyword>
<feature type="binding site" evidence="6">
    <location>
        <position position="101"/>
    </location>
    <ligand>
        <name>S-adenosyl-L-methionine</name>
        <dbReference type="ChEBI" id="CHEBI:59789"/>
    </ligand>
</feature>
<dbReference type="InterPro" id="IPR029063">
    <property type="entry name" value="SAM-dependent_MTases_sf"/>
</dbReference>
<keyword evidence="1 6" id="KW-0963">Cytoplasm</keyword>
<evidence type="ECO:0000256" key="1">
    <source>
        <dbReference type="ARBA" id="ARBA00022490"/>
    </source>
</evidence>
<evidence type="ECO:0000313" key="9">
    <source>
        <dbReference type="Proteomes" id="UP000621500"/>
    </source>
</evidence>
<evidence type="ECO:0000256" key="3">
    <source>
        <dbReference type="ARBA" id="ARBA00022603"/>
    </source>
</evidence>
<dbReference type="Gene3D" id="3.40.50.150">
    <property type="entry name" value="Vaccinia Virus protein VP39"/>
    <property type="match status" value="1"/>
</dbReference>
<sequence length="299" mass="30560">MTYRSESGPGGEPPPGPLPVRAGGDSSPAVPLPAELAEPARTLFADRLPLAASYAELLAGPGVLRGLIGPRETPRIWDRHLLNCAAVVELLPVGASVVDVGSGAGLPGIVLAIARPDLAVTLVEPLARRAVFLAEVVTALDLADAVTVVRARAEELAASRRESAGGRRRRPGRSGRSAAPLPVEPGGPVELANLPAELRVPADVVTARAVAPLDRLAGWCLPLARPGGRLLALKGASAAEEVAEHAEAVRRLGGSPPVVRHAGLGVVDPPTTVVEVVRERAGRTTAPGSAGGRRGSATR</sequence>
<name>A0ABQ4ETR4_9ACTN</name>
<comment type="caution">
    <text evidence="6">Lacks conserved residue(s) required for the propagation of feature annotation.</text>
</comment>
<dbReference type="InterPro" id="IPR003682">
    <property type="entry name" value="rRNA_ssu_MeTfrase_G"/>
</dbReference>
<feature type="binding site" evidence="6">
    <location>
        <begin position="153"/>
        <end position="154"/>
    </location>
    <ligand>
        <name>S-adenosyl-L-methionine</name>
        <dbReference type="ChEBI" id="CHEBI:59789"/>
    </ligand>
</feature>
<evidence type="ECO:0000256" key="4">
    <source>
        <dbReference type="ARBA" id="ARBA00022679"/>
    </source>
</evidence>
<keyword evidence="2 6" id="KW-0698">rRNA processing</keyword>
<feature type="region of interest" description="Disordered" evidence="7">
    <location>
        <begin position="159"/>
        <end position="186"/>
    </location>
</feature>
<comment type="caution">
    <text evidence="8">The sequence shown here is derived from an EMBL/GenBank/DDBJ whole genome shotgun (WGS) entry which is preliminary data.</text>
</comment>
<comment type="function">
    <text evidence="6">Specifically methylates the N7 position of a guanine in 16S rRNA.</text>
</comment>
<evidence type="ECO:0000313" key="8">
    <source>
        <dbReference type="EMBL" id="GIG98047.1"/>
    </source>
</evidence>
<feature type="binding site" evidence="6">
    <location>
        <position position="106"/>
    </location>
    <ligand>
        <name>S-adenosyl-L-methionine</name>
        <dbReference type="ChEBI" id="CHEBI:59789"/>
    </ligand>
</feature>
<gene>
    <name evidence="6" type="primary">rsmG</name>
    <name evidence="8" type="ORF">Pma05_46200</name>
</gene>
<accession>A0ABQ4ETR4</accession>
<feature type="binding site" evidence="6">
    <location>
        <position position="208"/>
    </location>
    <ligand>
        <name>S-adenosyl-L-methionine</name>
        <dbReference type="ChEBI" id="CHEBI:59789"/>
    </ligand>
</feature>
<dbReference type="EC" id="2.1.1.-" evidence="6"/>
<keyword evidence="9" id="KW-1185">Reference proteome</keyword>
<keyword evidence="4 6" id="KW-0808">Transferase</keyword>
<dbReference type="PANTHER" id="PTHR31760">
    <property type="entry name" value="S-ADENOSYL-L-METHIONINE-DEPENDENT METHYLTRANSFERASES SUPERFAMILY PROTEIN"/>
    <property type="match status" value="1"/>
</dbReference>
<reference evidence="8 9" key="1">
    <citation type="submission" date="2021-01" db="EMBL/GenBank/DDBJ databases">
        <title>Whole genome shotgun sequence of Plantactinospora mayteni NBRC 109088.</title>
        <authorList>
            <person name="Komaki H."/>
            <person name="Tamura T."/>
        </authorList>
    </citation>
    <scope>NUCLEOTIDE SEQUENCE [LARGE SCALE GENOMIC DNA]</scope>
    <source>
        <strain evidence="8 9">NBRC 109088</strain>
    </source>
</reference>
<proteinExistence type="inferred from homology"/>
<dbReference type="RefSeq" id="WP_203859500.1">
    <property type="nucleotide sequence ID" value="NZ_BAAAZQ010000010.1"/>
</dbReference>
<evidence type="ECO:0000256" key="6">
    <source>
        <dbReference type="HAMAP-Rule" id="MF_00074"/>
    </source>
</evidence>
<dbReference type="SUPFAM" id="SSF53335">
    <property type="entry name" value="S-adenosyl-L-methionine-dependent methyltransferases"/>
    <property type="match status" value="2"/>
</dbReference>
<dbReference type="EMBL" id="BONX01000031">
    <property type="protein sequence ID" value="GIG98047.1"/>
    <property type="molecule type" value="Genomic_DNA"/>
</dbReference>
<dbReference type="PANTHER" id="PTHR31760:SF0">
    <property type="entry name" value="S-ADENOSYL-L-METHIONINE-DEPENDENT METHYLTRANSFERASES SUPERFAMILY PROTEIN"/>
    <property type="match status" value="1"/>
</dbReference>
<comment type="subcellular location">
    <subcellularLocation>
        <location evidence="6">Cytoplasm</location>
    </subcellularLocation>
</comment>
<organism evidence="8 9">
    <name type="scientific">Plantactinospora mayteni</name>
    <dbReference type="NCBI Taxonomy" id="566021"/>
    <lineage>
        <taxon>Bacteria</taxon>
        <taxon>Bacillati</taxon>
        <taxon>Actinomycetota</taxon>
        <taxon>Actinomycetes</taxon>
        <taxon>Micromonosporales</taxon>
        <taxon>Micromonosporaceae</taxon>
        <taxon>Plantactinospora</taxon>
    </lineage>
</organism>